<accession>A0ABW2NEC6</accession>
<name>A0ABW2NEC6_9BACL</name>
<dbReference type="Proteomes" id="UP001596483">
    <property type="component" value="Unassembled WGS sequence"/>
</dbReference>
<proteinExistence type="predicted"/>
<keyword evidence="2" id="KW-1185">Reference proteome</keyword>
<reference evidence="2" key="1">
    <citation type="journal article" date="2019" name="Int. J. Syst. Evol. Microbiol.">
        <title>The Global Catalogue of Microorganisms (GCM) 10K type strain sequencing project: providing services to taxonomists for standard genome sequencing and annotation.</title>
        <authorList>
            <consortium name="The Broad Institute Genomics Platform"/>
            <consortium name="The Broad Institute Genome Sequencing Center for Infectious Disease"/>
            <person name="Wu L."/>
            <person name="Ma J."/>
        </authorList>
    </citation>
    <scope>NUCLEOTIDE SEQUENCE [LARGE SCALE GENOMIC DNA]</scope>
    <source>
        <strain evidence="2">JCM 4738</strain>
    </source>
</reference>
<dbReference type="EMBL" id="JBHTCT010000011">
    <property type="protein sequence ID" value="MFC7364517.1"/>
    <property type="molecule type" value="Genomic_DNA"/>
</dbReference>
<comment type="caution">
    <text evidence="1">The sequence shown here is derived from an EMBL/GenBank/DDBJ whole genome shotgun (WGS) entry which is preliminary data.</text>
</comment>
<evidence type="ECO:0008006" key="3">
    <source>
        <dbReference type="Google" id="ProtNLM"/>
    </source>
</evidence>
<gene>
    <name evidence="1" type="ORF">ACFQQH_05175</name>
</gene>
<evidence type="ECO:0000313" key="1">
    <source>
        <dbReference type="EMBL" id="MFC7364517.1"/>
    </source>
</evidence>
<protein>
    <recommendedName>
        <fullName evidence="3">Inhibitor of sigma-G Gin</fullName>
    </recommendedName>
</protein>
<evidence type="ECO:0000313" key="2">
    <source>
        <dbReference type="Proteomes" id="UP001596483"/>
    </source>
</evidence>
<organism evidence="1 2">
    <name type="scientific">Bhargavaea changchunensis</name>
    <dbReference type="NCBI Taxonomy" id="2134037"/>
    <lineage>
        <taxon>Bacteria</taxon>
        <taxon>Bacillati</taxon>
        <taxon>Bacillota</taxon>
        <taxon>Bacilli</taxon>
        <taxon>Bacillales</taxon>
        <taxon>Caryophanaceae</taxon>
        <taxon>Bhargavaea</taxon>
    </lineage>
</organism>
<dbReference type="RefSeq" id="WP_157297351.1">
    <property type="nucleotide sequence ID" value="NZ_JBHTCT010000011.1"/>
</dbReference>
<sequence length="63" mass="7247">MEKEKTILFYLCGECKAVNIIPGIAETALDRLTSLRCNECADELTALQMRSLRAYSKWTRLHQ</sequence>